<name>B9XDE9_PEDPL</name>
<accession>B9XDE9</accession>
<gene>
    <name evidence="1" type="ORF">Cflav_PD6370</name>
</gene>
<proteinExistence type="predicted"/>
<organism evidence="1 2">
    <name type="scientific">Pedosphaera parvula (strain Ellin514)</name>
    <dbReference type="NCBI Taxonomy" id="320771"/>
    <lineage>
        <taxon>Bacteria</taxon>
        <taxon>Pseudomonadati</taxon>
        <taxon>Verrucomicrobiota</taxon>
        <taxon>Pedosphaerae</taxon>
        <taxon>Pedosphaerales</taxon>
        <taxon>Pedosphaeraceae</taxon>
        <taxon>Pedosphaera</taxon>
    </lineage>
</organism>
<dbReference type="Proteomes" id="UP000003688">
    <property type="component" value="Unassembled WGS sequence"/>
</dbReference>
<dbReference type="Gene3D" id="3.40.50.150">
    <property type="entry name" value="Vaccinia Virus protein VP39"/>
    <property type="match status" value="1"/>
</dbReference>
<protein>
    <recommendedName>
        <fullName evidence="3">Methyltransferase type 12</fullName>
    </recommendedName>
</protein>
<keyword evidence="2" id="KW-1185">Reference proteome</keyword>
<dbReference type="EMBL" id="ABOX02000006">
    <property type="protein sequence ID" value="EEF62095.1"/>
    <property type="molecule type" value="Genomic_DNA"/>
</dbReference>
<dbReference type="InterPro" id="IPR029063">
    <property type="entry name" value="SAM-dependent_MTases_sf"/>
</dbReference>
<dbReference type="RefSeq" id="WP_007413847.1">
    <property type="nucleotide sequence ID" value="NZ_ABOX02000006.1"/>
</dbReference>
<dbReference type="STRING" id="320771.Cflav_PD6370"/>
<evidence type="ECO:0000313" key="2">
    <source>
        <dbReference type="Proteomes" id="UP000003688"/>
    </source>
</evidence>
<evidence type="ECO:0000313" key="1">
    <source>
        <dbReference type="EMBL" id="EEF62095.1"/>
    </source>
</evidence>
<dbReference type="Pfam" id="PF13489">
    <property type="entry name" value="Methyltransf_23"/>
    <property type="match status" value="1"/>
</dbReference>
<sequence length="230" mass="26823">MGTGIKNYARYQLKKLSGKLESHFQGGYEEWRAKRIQMILDHYGHQFFYGKTLLELGAGHGDIGHFFSMLGAKVTCVEGRKDNTRMLVQRYPSLKAITHDLNQGLPSKEHYDIIIHFGVLYHLQTPERSLRESCQCSDHLILETECSDSDDPQFLPKAEETAYVYDQAVDGVGCRPAQAWVERILSEERMQFERFFDARLNASGHFYDWPLKNTKQFPRGQRRFWFVKHV</sequence>
<dbReference type="OrthoDB" id="9795634at2"/>
<evidence type="ECO:0008006" key="3">
    <source>
        <dbReference type="Google" id="ProtNLM"/>
    </source>
</evidence>
<dbReference type="SUPFAM" id="SSF53335">
    <property type="entry name" value="S-adenosyl-L-methionine-dependent methyltransferases"/>
    <property type="match status" value="1"/>
</dbReference>
<dbReference type="AlphaFoldDB" id="B9XDE9"/>
<reference evidence="1 2" key="1">
    <citation type="journal article" date="2011" name="J. Bacteriol.">
        <title>Genome sequence of 'Pedosphaera parvula' Ellin514, an aerobic Verrucomicrobial isolate from pasture soil.</title>
        <authorList>
            <person name="Kant R."/>
            <person name="van Passel M.W."/>
            <person name="Sangwan P."/>
            <person name="Palva A."/>
            <person name="Lucas S."/>
            <person name="Copeland A."/>
            <person name="Lapidus A."/>
            <person name="Glavina Del Rio T."/>
            <person name="Dalin E."/>
            <person name="Tice H."/>
            <person name="Bruce D."/>
            <person name="Goodwin L."/>
            <person name="Pitluck S."/>
            <person name="Chertkov O."/>
            <person name="Larimer F.W."/>
            <person name="Land M.L."/>
            <person name="Hauser L."/>
            <person name="Brettin T.S."/>
            <person name="Detter J.C."/>
            <person name="Han S."/>
            <person name="de Vos W.M."/>
            <person name="Janssen P.H."/>
            <person name="Smidt H."/>
        </authorList>
    </citation>
    <scope>NUCLEOTIDE SEQUENCE [LARGE SCALE GENOMIC DNA]</scope>
    <source>
        <strain evidence="1 2">Ellin514</strain>
    </source>
</reference>
<comment type="caution">
    <text evidence="1">The sequence shown here is derived from an EMBL/GenBank/DDBJ whole genome shotgun (WGS) entry which is preliminary data.</text>
</comment>